<gene>
    <name evidence="2" type="ORF">JIN84_17675</name>
</gene>
<organism evidence="2 3">
    <name type="scientific">Luteolibacter yonseiensis</name>
    <dbReference type="NCBI Taxonomy" id="1144680"/>
    <lineage>
        <taxon>Bacteria</taxon>
        <taxon>Pseudomonadati</taxon>
        <taxon>Verrucomicrobiota</taxon>
        <taxon>Verrucomicrobiia</taxon>
        <taxon>Verrucomicrobiales</taxon>
        <taxon>Verrucomicrobiaceae</taxon>
        <taxon>Luteolibacter</taxon>
    </lineage>
</organism>
<feature type="transmembrane region" description="Helical" evidence="1">
    <location>
        <begin position="9"/>
        <end position="29"/>
    </location>
</feature>
<evidence type="ECO:0000256" key="1">
    <source>
        <dbReference type="SAM" id="Phobius"/>
    </source>
</evidence>
<keyword evidence="1" id="KW-0812">Transmembrane</keyword>
<proteinExistence type="predicted"/>
<dbReference type="Proteomes" id="UP000600139">
    <property type="component" value="Unassembled WGS sequence"/>
</dbReference>
<sequence length="470" mass="52564">MRYRPSKRVIWLAIPLIPVLLMCGGVWLAGTFDEPDISTWGSKPPAAGARSKPLGWYDDSLFSLAHSKLNPWKSEMGHDFGSHFYNLKQSENPQDQEKYRKLMKLGKAWYGRILVRYPELSVTYKDLPAERNGLLQWARFEKRLRDTIKPGASGLIDLPDKLKAHFGVTKEFPWNSHSVKDWLDDNRALLDEARAIALMPERSSGGFSEDETVLETGMAARDFSKAFLMEARLFAEQGDIGRALESIRAANGLADHLRNGEAPTFMQGLVGANVQQTIDRYVLSNILPALPSGTDVTAWENAANPTLRQPADFARLVRGEWNAYMPGVFLPALADTKDPGTPADAEALAEAYTQASRSFVNRNESLSLSDLPSNPVVRPGYKDLSLRSQRIAKEHGMTTDSHNLRDTWERYQVQTGMTQAAFAILKGQPVPNDPIYGAPYQWDPVTRKLSLPKIQEFKKSAIKPLILPTL</sequence>
<name>A0A934R5Q6_9BACT</name>
<protein>
    <submittedName>
        <fullName evidence="2">Uncharacterized protein</fullName>
    </submittedName>
</protein>
<comment type="caution">
    <text evidence="2">The sequence shown here is derived from an EMBL/GenBank/DDBJ whole genome shotgun (WGS) entry which is preliminary data.</text>
</comment>
<accession>A0A934R5Q6</accession>
<keyword evidence="1" id="KW-1133">Transmembrane helix</keyword>
<evidence type="ECO:0000313" key="2">
    <source>
        <dbReference type="EMBL" id="MBK1817454.1"/>
    </source>
</evidence>
<evidence type="ECO:0000313" key="3">
    <source>
        <dbReference type="Proteomes" id="UP000600139"/>
    </source>
</evidence>
<keyword evidence="3" id="KW-1185">Reference proteome</keyword>
<dbReference type="AlphaFoldDB" id="A0A934R5Q6"/>
<reference evidence="2" key="1">
    <citation type="submission" date="2021-01" db="EMBL/GenBank/DDBJ databases">
        <title>Modified the classification status of verrucomicrobia.</title>
        <authorList>
            <person name="Feng X."/>
        </authorList>
    </citation>
    <scope>NUCLEOTIDE SEQUENCE</scope>
    <source>
        <strain evidence="2">JCM 18052</strain>
    </source>
</reference>
<keyword evidence="1" id="KW-0472">Membrane</keyword>
<dbReference type="EMBL" id="JAENIK010000012">
    <property type="protein sequence ID" value="MBK1817454.1"/>
    <property type="molecule type" value="Genomic_DNA"/>
</dbReference>
<dbReference type="RefSeq" id="WP_200352395.1">
    <property type="nucleotide sequence ID" value="NZ_BAABHZ010000001.1"/>
</dbReference>